<dbReference type="EMBL" id="CP018762">
    <property type="protein sequence ID" value="APZ33629.1"/>
    <property type="molecule type" value="Genomic_DNA"/>
</dbReference>
<name>A0A1P8U6A4_9MICO</name>
<evidence type="ECO:0000313" key="1">
    <source>
        <dbReference type="EMBL" id="APZ33629.1"/>
    </source>
</evidence>
<dbReference type="KEGG" id="maur:BOH66_04610"/>
<sequence length="338" mass="37445">MDIPTVRALLLSRDDVIGAGRSERQLREDVAAGILVRVHRGWYMLAEHWAGLWPESQHLARVVAVNDAAEVPPVFAFTSAAAILGVGVYRARVMRVHALYPDAERRTVGGVIRHRGQLDEADIVEVDGILCTSPLRTAYDLARLASAEVALVFIDEILSRIGGDPRQYDVAAASAWLADLTERVDRMPGARGIRHARSLLEVADGRSQKPLEVVTKLQLRRLGFGQPAIQVQVAAPSRGSYWLDLEIQEVATFYECDGEAKYTDEALRSGRTLEEVLLAEKQREDWVRGTTRKGFVRGGNAHATSPEVLAARLRSFGIEVPQRRSGLFLPRRPLLYGQ</sequence>
<dbReference type="Proteomes" id="UP000187185">
    <property type="component" value="Chromosome"/>
</dbReference>
<accession>A0A1P8U6A4</accession>
<dbReference type="AlphaFoldDB" id="A0A1P8U6A4"/>
<reference evidence="1 2" key="1">
    <citation type="submission" date="2016-12" db="EMBL/GenBank/DDBJ databases">
        <title>Complete genome sequence of Microbacterium aurum KACC 15219.</title>
        <authorList>
            <person name="Jung Y."/>
            <person name="Shin J.-H."/>
            <person name="Lee Y.-J."/>
            <person name="Yi H."/>
            <person name="Bahn Y.-S."/>
            <person name="Kim J.F."/>
            <person name="Lee D.-W."/>
        </authorList>
    </citation>
    <scope>NUCLEOTIDE SEQUENCE [LARGE SCALE GENOMIC DNA]</scope>
    <source>
        <strain evidence="1 2">KACC 15219</strain>
    </source>
</reference>
<proteinExistence type="predicted"/>
<organism evidence="1 2">
    <name type="scientific">Microbacterium aurum</name>
    <dbReference type="NCBI Taxonomy" id="36805"/>
    <lineage>
        <taxon>Bacteria</taxon>
        <taxon>Bacillati</taxon>
        <taxon>Actinomycetota</taxon>
        <taxon>Actinomycetes</taxon>
        <taxon>Micrococcales</taxon>
        <taxon>Microbacteriaceae</taxon>
        <taxon>Microbacterium</taxon>
    </lineage>
</organism>
<keyword evidence="2" id="KW-1185">Reference proteome</keyword>
<dbReference type="STRING" id="36805.BOH66_04610"/>
<evidence type="ECO:0000313" key="2">
    <source>
        <dbReference type="Proteomes" id="UP000187185"/>
    </source>
</evidence>
<protein>
    <recommendedName>
        <fullName evidence="3">AbiEi antitoxin C-terminal domain-containing protein</fullName>
    </recommendedName>
</protein>
<evidence type="ECO:0008006" key="3">
    <source>
        <dbReference type="Google" id="ProtNLM"/>
    </source>
</evidence>
<gene>
    <name evidence="1" type="ORF">BOH66_04610</name>
</gene>